<dbReference type="Proteomes" id="UP001596201">
    <property type="component" value="Unassembled WGS sequence"/>
</dbReference>
<sequence>MYSSLDYDIEVRPNDSEDAVLSRPGIDFDGATAHTVLATGALADESLDAMIVSDYVWADDRMPAAR</sequence>
<proteinExistence type="predicted"/>
<dbReference type="RefSeq" id="WP_227231457.1">
    <property type="nucleotide sequence ID" value="NZ_JAJCVJ010000004.1"/>
</dbReference>
<keyword evidence="2" id="KW-1185">Reference proteome</keyword>
<gene>
    <name evidence="1" type="ORF">ACFPJ5_09330</name>
</gene>
<name>A0ABD5RBM9_9EURY</name>
<evidence type="ECO:0000313" key="1">
    <source>
        <dbReference type="EMBL" id="MFC5367143.1"/>
    </source>
</evidence>
<evidence type="ECO:0000313" key="2">
    <source>
        <dbReference type="Proteomes" id="UP001596201"/>
    </source>
</evidence>
<dbReference type="EMBL" id="JBHSKX010000001">
    <property type="protein sequence ID" value="MFC5367143.1"/>
    <property type="molecule type" value="Genomic_DNA"/>
</dbReference>
<reference evidence="1 2" key="1">
    <citation type="journal article" date="2019" name="Int. J. Syst. Evol. Microbiol.">
        <title>The Global Catalogue of Microorganisms (GCM) 10K type strain sequencing project: providing services to taxonomists for standard genome sequencing and annotation.</title>
        <authorList>
            <consortium name="The Broad Institute Genomics Platform"/>
            <consortium name="The Broad Institute Genome Sequencing Center for Infectious Disease"/>
            <person name="Wu L."/>
            <person name="Ma J."/>
        </authorList>
    </citation>
    <scope>NUCLEOTIDE SEQUENCE [LARGE SCALE GENOMIC DNA]</scope>
    <source>
        <strain evidence="1 2">CGMCC 1.12237</strain>
    </source>
</reference>
<organism evidence="1 2">
    <name type="scientific">Salinirubrum litoreum</name>
    <dbReference type="NCBI Taxonomy" id="1126234"/>
    <lineage>
        <taxon>Archaea</taxon>
        <taxon>Methanobacteriati</taxon>
        <taxon>Methanobacteriota</taxon>
        <taxon>Stenosarchaea group</taxon>
        <taxon>Halobacteria</taxon>
        <taxon>Halobacteriales</taxon>
        <taxon>Haloferacaceae</taxon>
        <taxon>Salinirubrum</taxon>
    </lineage>
</organism>
<comment type="caution">
    <text evidence="1">The sequence shown here is derived from an EMBL/GenBank/DDBJ whole genome shotgun (WGS) entry which is preliminary data.</text>
</comment>
<protein>
    <submittedName>
        <fullName evidence="1">Uncharacterized protein</fullName>
    </submittedName>
</protein>
<dbReference type="AlphaFoldDB" id="A0ABD5RBM9"/>
<accession>A0ABD5RBM9</accession>